<keyword evidence="2" id="KW-0732">Signal</keyword>
<reference evidence="4 5" key="1">
    <citation type="submission" date="2019-03" db="EMBL/GenBank/DDBJ databases">
        <authorList>
            <person name="Gaulin E."/>
            <person name="Dumas B."/>
        </authorList>
    </citation>
    <scope>NUCLEOTIDE SEQUENCE [LARGE SCALE GENOMIC DNA]</scope>
    <source>
        <strain evidence="4">CBS 568.67</strain>
    </source>
</reference>
<dbReference type="Proteomes" id="UP000332933">
    <property type="component" value="Unassembled WGS sequence"/>
</dbReference>
<organism evidence="4 5">
    <name type="scientific">Aphanomyces stellatus</name>
    <dbReference type="NCBI Taxonomy" id="120398"/>
    <lineage>
        <taxon>Eukaryota</taxon>
        <taxon>Sar</taxon>
        <taxon>Stramenopiles</taxon>
        <taxon>Oomycota</taxon>
        <taxon>Saprolegniomycetes</taxon>
        <taxon>Saprolegniales</taxon>
        <taxon>Verrucalvaceae</taxon>
        <taxon>Aphanomyces</taxon>
    </lineage>
</organism>
<protein>
    <submittedName>
        <fullName evidence="4">Aste57867_7286 protein</fullName>
    </submittedName>
</protein>
<reference evidence="3" key="2">
    <citation type="submission" date="2019-06" db="EMBL/GenBank/DDBJ databases">
        <title>Genomics analysis of Aphanomyces spp. identifies a new class of oomycete effector associated with host adaptation.</title>
        <authorList>
            <person name="Gaulin E."/>
        </authorList>
    </citation>
    <scope>NUCLEOTIDE SEQUENCE</scope>
    <source>
        <strain evidence="3">CBS 578.67</strain>
    </source>
</reference>
<gene>
    <name evidence="4" type="primary">Aste57867_7286</name>
    <name evidence="3" type="ORF">As57867_007261</name>
    <name evidence="4" type="ORF">ASTE57867_7286</name>
</gene>
<feature type="signal peptide" evidence="2">
    <location>
        <begin position="1"/>
        <end position="25"/>
    </location>
</feature>
<keyword evidence="5" id="KW-1185">Reference proteome</keyword>
<evidence type="ECO:0000256" key="2">
    <source>
        <dbReference type="SAM" id="SignalP"/>
    </source>
</evidence>
<name>A0A485KI37_9STRA</name>
<keyword evidence="1" id="KW-0812">Transmembrane</keyword>
<feature type="chain" id="PRO_5036116059" evidence="2">
    <location>
        <begin position="26"/>
        <end position="149"/>
    </location>
</feature>
<dbReference type="EMBL" id="VJMH01003840">
    <property type="protein sequence ID" value="KAF0704693.1"/>
    <property type="molecule type" value="Genomic_DNA"/>
</dbReference>
<evidence type="ECO:0000313" key="4">
    <source>
        <dbReference type="EMBL" id="VFT84207.1"/>
    </source>
</evidence>
<dbReference type="AlphaFoldDB" id="A0A485KI37"/>
<feature type="transmembrane region" description="Helical" evidence="1">
    <location>
        <begin position="125"/>
        <end position="146"/>
    </location>
</feature>
<keyword evidence="1" id="KW-0472">Membrane</keyword>
<evidence type="ECO:0000313" key="5">
    <source>
        <dbReference type="Proteomes" id="UP000332933"/>
    </source>
</evidence>
<proteinExistence type="predicted"/>
<sequence length="149" mass="15875">MGVGRWHVVAALCLVLGLLGRTGDSTSTFPNPTPQGTSWGKCSTAVDAINTQGDGMTPGSCMSCDPTTNKCAPKCQALINTFYRSCEGVYTPPDYYFDPAKTIAGYWDDCLAKIRISVQRCGCNGAIPTSGFLHIIVGLFVTVIVLELD</sequence>
<dbReference type="OrthoDB" id="76513at2759"/>
<keyword evidence="1" id="KW-1133">Transmembrane helix</keyword>
<accession>A0A485KI37</accession>
<dbReference type="EMBL" id="CAADRA010003852">
    <property type="protein sequence ID" value="VFT84207.1"/>
    <property type="molecule type" value="Genomic_DNA"/>
</dbReference>
<evidence type="ECO:0000313" key="3">
    <source>
        <dbReference type="EMBL" id="KAF0704693.1"/>
    </source>
</evidence>
<evidence type="ECO:0000256" key="1">
    <source>
        <dbReference type="SAM" id="Phobius"/>
    </source>
</evidence>